<name>A0ABS3F1C3_9PROT</name>
<keyword evidence="1" id="KW-1133">Transmembrane helix</keyword>
<keyword evidence="4" id="KW-1185">Reference proteome</keyword>
<keyword evidence="1" id="KW-0812">Transmembrane</keyword>
<dbReference type="InterPro" id="IPR019088">
    <property type="entry name" value="CHP02186-rel_TM"/>
</dbReference>
<reference evidence="3 4" key="1">
    <citation type="submission" date="2021-03" db="EMBL/GenBank/DDBJ databases">
        <title>Sneathiella sp. CAU 1612 isolated from Kang Won-do.</title>
        <authorList>
            <person name="Kim W."/>
        </authorList>
    </citation>
    <scope>NUCLEOTIDE SEQUENCE [LARGE SCALE GENOMIC DNA]</scope>
    <source>
        <strain evidence="3 4">CAU 1612</strain>
    </source>
</reference>
<protein>
    <submittedName>
        <fullName evidence="3">TIGR02186 family protein</fullName>
    </submittedName>
</protein>
<organism evidence="3 4">
    <name type="scientific">Sneathiella sedimenti</name>
    <dbReference type="NCBI Taxonomy" id="2816034"/>
    <lineage>
        <taxon>Bacteria</taxon>
        <taxon>Pseudomonadati</taxon>
        <taxon>Pseudomonadota</taxon>
        <taxon>Alphaproteobacteria</taxon>
        <taxon>Sneathiellales</taxon>
        <taxon>Sneathiellaceae</taxon>
        <taxon>Sneathiella</taxon>
    </lineage>
</organism>
<evidence type="ECO:0000313" key="4">
    <source>
        <dbReference type="Proteomes" id="UP000664761"/>
    </source>
</evidence>
<evidence type="ECO:0000256" key="1">
    <source>
        <dbReference type="SAM" id="Phobius"/>
    </source>
</evidence>
<evidence type="ECO:0000313" key="3">
    <source>
        <dbReference type="EMBL" id="MBO0332315.1"/>
    </source>
</evidence>
<keyword evidence="1" id="KW-0472">Membrane</keyword>
<accession>A0ABS3F1C3</accession>
<dbReference type="RefSeq" id="WP_207041393.1">
    <property type="nucleotide sequence ID" value="NZ_JAFLNC010000001.1"/>
</dbReference>
<feature type="chain" id="PRO_5046385345" evidence="2">
    <location>
        <begin position="29"/>
        <end position="259"/>
    </location>
</feature>
<dbReference type="Proteomes" id="UP000664761">
    <property type="component" value="Unassembled WGS sequence"/>
</dbReference>
<gene>
    <name evidence="3" type="ORF">J0X12_01725</name>
</gene>
<evidence type="ECO:0000256" key="2">
    <source>
        <dbReference type="SAM" id="SignalP"/>
    </source>
</evidence>
<sequence length="259" mass="28659">MFSTVRKLTTTVAFFCAIALGWTTHGQAQSSLVTDISSHLISVTSDFTGTELLLFGAIQIADEEEGPNRGDVLVVVRGPEKNVIVRRKARVAGIWVNTEALEFERVPSFYALASNRPVEEIAAPDVLNRLRIGPSRLRFRVAKSEQVSLPFEEAIVRQKSRENLYSDQETAVYFLGDTLFRTTIAIPANVPVGDYIAEFYLFKDGELLGAQSSPLFIKKSGLGRQIYDFAYDYPALYGIAAIIVALIAGWLASAIFRKD</sequence>
<proteinExistence type="predicted"/>
<dbReference type="EMBL" id="JAFLNC010000001">
    <property type="protein sequence ID" value="MBO0332315.1"/>
    <property type="molecule type" value="Genomic_DNA"/>
</dbReference>
<feature type="signal peptide" evidence="2">
    <location>
        <begin position="1"/>
        <end position="28"/>
    </location>
</feature>
<keyword evidence="2" id="KW-0732">Signal</keyword>
<comment type="caution">
    <text evidence="3">The sequence shown here is derived from an EMBL/GenBank/DDBJ whole genome shotgun (WGS) entry which is preliminary data.</text>
</comment>
<dbReference type="Pfam" id="PF09608">
    <property type="entry name" value="Alph_Pro_TM"/>
    <property type="match status" value="1"/>
</dbReference>
<feature type="transmembrane region" description="Helical" evidence="1">
    <location>
        <begin position="235"/>
        <end position="256"/>
    </location>
</feature>